<dbReference type="Gene3D" id="6.10.340.10">
    <property type="match status" value="1"/>
</dbReference>
<evidence type="ECO:0000313" key="15">
    <source>
        <dbReference type="Proteomes" id="UP000578819"/>
    </source>
</evidence>
<feature type="transmembrane region" description="Helical" evidence="11">
    <location>
        <begin position="79"/>
        <end position="101"/>
    </location>
</feature>
<dbReference type="Gene3D" id="1.10.287.130">
    <property type="match status" value="1"/>
</dbReference>
<dbReference type="InterPro" id="IPR004358">
    <property type="entry name" value="Sig_transdc_His_kin-like_C"/>
</dbReference>
<reference evidence="14 15" key="1">
    <citation type="submission" date="2020-08" db="EMBL/GenBank/DDBJ databases">
        <title>Sequencing the genomes of 1000 actinobacteria strains.</title>
        <authorList>
            <person name="Klenk H.-P."/>
        </authorList>
    </citation>
    <scope>NUCLEOTIDE SEQUENCE [LARGE SCALE GENOMIC DNA]</scope>
    <source>
        <strain evidence="14 15">DSM 45886</strain>
    </source>
</reference>
<dbReference type="PROSITE" id="PS50885">
    <property type="entry name" value="HAMP"/>
    <property type="match status" value="1"/>
</dbReference>
<evidence type="ECO:0000256" key="4">
    <source>
        <dbReference type="ARBA" id="ARBA00022553"/>
    </source>
</evidence>
<dbReference type="GO" id="GO:0000155">
    <property type="term" value="F:phosphorelay sensor kinase activity"/>
    <property type="evidence" value="ECO:0007669"/>
    <property type="project" value="InterPro"/>
</dbReference>
<proteinExistence type="predicted"/>
<name>A0A7W7SQX0_9ACTN</name>
<evidence type="ECO:0000256" key="6">
    <source>
        <dbReference type="ARBA" id="ARBA00022692"/>
    </source>
</evidence>
<dbReference type="InterPro" id="IPR050428">
    <property type="entry name" value="TCS_sensor_his_kinase"/>
</dbReference>
<dbReference type="Proteomes" id="UP000578819">
    <property type="component" value="Unassembled WGS sequence"/>
</dbReference>
<gene>
    <name evidence="14" type="ORF">FHR38_001813</name>
</gene>
<evidence type="ECO:0000259" key="13">
    <source>
        <dbReference type="PROSITE" id="PS50885"/>
    </source>
</evidence>
<feature type="domain" description="Histidine kinase" evidence="12">
    <location>
        <begin position="163"/>
        <end position="375"/>
    </location>
</feature>
<evidence type="ECO:0000256" key="2">
    <source>
        <dbReference type="ARBA" id="ARBA00004236"/>
    </source>
</evidence>
<comment type="catalytic activity">
    <reaction evidence="1">
        <text>ATP + protein L-histidine = ADP + protein N-phospho-L-histidine.</text>
        <dbReference type="EC" id="2.7.13.3"/>
    </reaction>
</comment>
<keyword evidence="9" id="KW-0902">Two-component regulatory system</keyword>
<dbReference type="SUPFAM" id="SSF47384">
    <property type="entry name" value="Homodimeric domain of signal transducing histidine kinase"/>
    <property type="match status" value="1"/>
</dbReference>
<evidence type="ECO:0000313" key="14">
    <source>
        <dbReference type="EMBL" id="MBB4958080.1"/>
    </source>
</evidence>
<accession>A0A7W7SQX0</accession>
<dbReference type="SUPFAM" id="SSF158472">
    <property type="entry name" value="HAMP domain-like"/>
    <property type="match status" value="1"/>
</dbReference>
<evidence type="ECO:0000256" key="1">
    <source>
        <dbReference type="ARBA" id="ARBA00000085"/>
    </source>
</evidence>
<evidence type="ECO:0000256" key="8">
    <source>
        <dbReference type="ARBA" id="ARBA00022989"/>
    </source>
</evidence>
<dbReference type="PANTHER" id="PTHR45436:SF5">
    <property type="entry name" value="SENSOR HISTIDINE KINASE TRCS"/>
    <property type="match status" value="1"/>
</dbReference>
<feature type="domain" description="HAMP" evidence="13">
    <location>
        <begin position="102"/>
        <end position="155"/>
    </location>
</feature>
<dbReference type="PRINTS" id="PR00344">
    <property type="entry name" value="BCTRLSENSOR"/>
</dbReference>
<dbReference type="InterPro" id="IPR003594">
    <property type="entry name" value="HATPase_dom"/>
</dbReference>
<dbReference type="AlphaFoldDB" id="A0A7W7SQX0"/>
<dbReference type="InterPro" id="IPR003660">
    <property type="entry name" value="HAMP_dom"/>
</dbReference>
<keyword evidence="4" id="KW-0597">Phosphoprotein</keyword>
<keyword evidence="6 11" id="KW-0812">Transmembrane</keyword>
<dbReference type="RefSeq" id="WP_312881985.1">
    <property type="nucleotide sequence ID" value="NZ_JACHJW010000001.1"/>
</dbReference>
<evidence type="ECO:0000256" key="5">
    <source>
        <dbReference type="ARBA" id="ARBA00022679"/>
    </source>
</evidence>
<keyword evidence="15" id="KW-1185">Reference proteome</keyword>
<dbReference type="InterPro" id="IPR005467">
    <property type="entry name" value="His_kinase_dom"/>
</dbReference>
<dbReference type="SMART" id="SM00304">
    <property type="entry name" value="HAMP"/>
    <property type="match status" value="1"/>
</dbReference>
<dbReference type="SUPFAM" id="SSF55874">
    <property type="entry name" value="ATPase domain of HSP90 chaperone/DNA topoisomerase II/histidine kinase"/>
    <property type="match status" value="1"/>
</dbReference>
<dbReference type="SMART" id="SM00388">
    <property type="entry name" value="HisKA"/>
    <property type="match status" value="1"/>
</dbReference>
<dbReference type="PANTHER" id="PTHR45436">
    <property type="entry name" value="SENSOR HISTIDINE KINASE YKOH"/>
    <property type="match status" value="1"/>
</dbReference>
<dbReference type="InterPro" id="IPR003661">
    <property type="entry name" value="HisK_dim/P_dom"/>
</dbReference>
<dbReference type="InterPro" id="IPR036890">
    <property type="entry name" value="HATPase_C_sf"/>
</dbReference>
<keyword evidence="8 11" id="KW-1133">Transmembrane helix</keyword>
<dbReference type="SMART" id="SM00387">
    <property type="entry name" value="HATPase_c"/>
    <property type="match status" value="1"/>
</dbReference>
<evidence type="ECO:0000259" key="12">
    <source>
        <dbReference type="PROSITE" id="PS50109"/>
    </source>
</evidence>
<feature type="transmembrane region" description="Helical" evidence="11">
    <location>
        <begin position="12"/>
        <end position="35"/>
    </location>
</feature>
<dbReference type="Pfam" id="PF02518">
    <property type="entry name" value="HATPase_c"/>
    <property type="match status" value="1"/>
</dbReference>
<keyword evidence="5" id="KW-0808">Transferase</keyword>
<dbReference type="Pfam" id="PF00672">
    <property type="entry name" value="HAMP"/>
    <property type="match status" value="1"/>
</dbReference>
<dbReference type="CDD" id="cd00082">
    <property type="entry name" value="HisKA"/>
    <property type="match status" value="1"/>
</dbReference>
<comment type="subcellular location">
    <subcellularLocation>
        <location evidence="2">Cell membrane</location>
    </subcellularLocation>
</comment>
<evidence type="ECO:0000256" key="11">
    <source>
        <dbReference type="SAM" id="Phobius"/>
    </source>
</evidence>
<dbReference type="PROSITE" id="PS50109">
    <property type="entry name" value="HIS_KIN"/>
    <property type="match status" value="1"/>
</dbReference>
<sequence length="378" mass="41064">MQLGRHPLRLRLTLLYCLVSVVSSAVLLVIMYALASSLSPRLVRPRPGPPALPLPYQGPPGAGDGGTASRVHDFSAEMLVLPGIALAIMAVLSLLLGWLIAGRMLRPVLTMTERLHQISERNVHERLSLPGRRNELKDLADTVDGLLGRLETALDAHKRFVANAAHELRTPLTVERALLEEPLIDPGASLESFRANFERLLAITDQRGQLLESLLTLSRSEEATSRDEPVDLTGLIEGALQDRAPDVHRRGLRVRSALRPVRIAGDPVLLAHLLANLCDNAIHYNVPGGTVEIGVRREAGRVVLSVANTGQVIPPDQVDRLFEPFQRLHRTADGGHHGLGLSIVRAIVRAHRANLTAVARPDGGLAVDIAFPRITPDP</sequence>
<keyword evidence="7 14" id="KW-0418">Kinase</keyword>
<dbReference type="EMBL" id="JACHJW010000001">
    <property type="protein sequence ID" value="MBB4958080.1"/>
    <property type="molecule type" value="Genomic_DNA"/>
</dbReference>
<comment type="caution">
    <text evidence="14">The sequence shown here is derived from an EMBL/GenBank/DDBJ whole genome shotgun (WGS) entry which is preliminary data.</text>
</comment>
<dbReference type="Gene3D" id="3.30.565.10">
    <property type="entry name" value="Histidine kinase-like ATPase, C-terminal domain"/>
    <property type="match status" value="1"/>
</dbReference>
<evidence type="ECO:0000256" key="9">
    <source>
        <dbReference type="ARBA" id="ARBA00023012"/>
    </source>
</evidence>
<evidence type="ECO:0000256" key="7">
    <source>
        <dbReference type="ARBA" id="ARBA00022777"/>
    </source>
</evidence>
<protein>
    <recommendedName>
        <fullName evidence="3">histidine kinase</fullName>
        <ecNumber evidence="3">2.7.13.3</ecNumber>
    </recommendedName>
</protein>
<evidence type="ECO:0000256" key="3">
    <source>
        <dbReference type="ARBA" id="ARBA00012438"/>
    </source>
</evidence>
<dbReference type="GO" id="GO:0005886">
    <property type="term" value="C:plasma membrane"/>
    <property type="evidence" value="ECO:0007669"/>
    <property type="project" value="UniProtKB-SubCell"/>
</dbReference>
<dbReference type="InterPro" id="IPR036097">
    <property type="entry name" value="HisK_dim/P_sf"/>
</dbReference>
<dbReference type="EC" id="2.7.13.3" evidence="3"/>
<evidence type="ECO:0000256" key="10">
    <source>
        <dbReference type="ARBA" id="ARBA00023136"/>
    </source>
</evidence>
<organism evidence="14 15">
    <name type="scientific">Micromonospora polyrhachis</name>
    <dbReference type="NCBI Taxonomy" id="1282883"/>
    <lineage>
        <taxon>Bacteria</taxon>
        <taxon>Bacillati</taxon>
        <taxon>Actinomycetota</taxon>
        <taxon>Actinomycetes</taxon>
        <taxon>Micromonosporales</taxon>
        <taxon>Micromonosporaceae</taxon>
        <taxon>Micromonospora</taxon>
    </lineage>
</organism>
<dbReference type="Pfam" id="PF00512">
    <property type="entry name" value="HisKA"/>
    <property type="match status" value="1"/>
</dbReference>
<keyword evidence="10 11" id="KW-0472">Membrane</keyword>